<protein>
    <recommendedName>
        <fullName evidence="3">Type II toxin-antitoxin system HicA family toxin</fullName>
    </recommendedName>
</protein>
<dbReference type="SUPFAM" id="SSF54786">
    <property type="entry name" value="YcfA/nrd intein domain"/>
    <property type="match status" value="1"/>
</dbReference>
<dbReference type="STRING" id="1802280.A3B37_03545"/>
<name>A0A1G2LEL8_9BACT</name>
<comment type="caution">
    <text evidence="1">The sequence shown here is derived from an EMBL/GenBank/DDBJ whole genome shotgun (WGS) entry which is preliminary data.</text>
</comment>
<dbReference type="AlphaFoldDB" id="A0A1G2LEL8"/>
<organism evidence="1 2">
    <name type="scientific">Candidatus Sungbacteria bacterium RIFCSPLOWO2_01_FULL_59_16</name>
    <dbReference type="NCBI Taxonomy" id="1802280"/>
    <lineage>
        <taxon>Bacteria</taxon>
        <taxon>Candidatus Sungiibacteriota</taxon>
    </lineage>
</organism>
<sequence>MPAIAPIHWRKLSGVFELDGWRLSRTRGDHLVYAKAGFARPVVIPKDARVEVFIILNNLKTAKISRERYFVLLKQ</sequence>
<evidence type="ECO:0008006" key="3">
    <source>
        <dbReference type="Google" id="ProtNLM"/>
    </source>
</evidence>
<dbReference type="Proteomes" id="UP000176705">
    <property type="component" value="Unassembled WGS sequence"/>
</dbReference>
<dbReference type="EMBL" id="MHQS01000005">
    <property type="protein sequence ID" value="OHA09259.1"/>
    <property type="molecule type" value="Genomic_DNA"/>
</dbReference>
<accession>A0A1G2LEL8</accession>
<evidence type="ECO:0000313" key="1">
    <source>
        <dbReference type="EMBL" id="OHA09259.1"/>
    </source>
</evidence>
<dbReference type="Gene3D" id="3.30.920.30">
    <property type="entry name" value="Hypothetical protein"/>
    <property type="match status" value="1"/>
</dbReference>
<gene>
    <name evidence="1" type="ORF">A3B37_03545</name>
</gene>
<evidence type="ECO:0000313" key="2">
    <source>
        <dbReference type="Proteomes" id="UP000176705"/>
    </source>
</evidence>
<proteinExistence type="predicted"/>
<reference evidence="1 2" key="1">
    <citation type="journal article" date="2016" name="Nat. Commun.">
        <title>Thousands of microbial genomes shed light on interconnected biogeochemical processes in an aquifer system.</title>
        <authorList>
            <person name="Anantharaman K."/>
            <person name="Brown C.T."/>
            <person name="Hug L.A."/>
            <person name="Sharon I."/>
            <person name="Castelle C.J."/>
            <person name="Probst A.J."/>
            <person name="Thomas B.C."/>
            <person name="Singh A."/>
            <person name="Wilkins M.J."/>
            <person name="Karaoz U."/>
            <person name="Brodie E.L."/>
            <person name="Williams K.H."/>
            <person name="Hubbard S.S."/>
            <person name="Banfield J.F."/>
        </authorList>
    </citation>
    <scope>NUCLEOTIDE SEQUENCE [LARGE SCALE GENOMIC DNA]</scope>
</reference>
<dbReference type="InterPro" id="IPR038570">
    <property type="entry name" value="HicA_sf"/>
</dbReference>